<dbReference type="Proteomes" id="UP000194141">
    <property type="component" value="Unassembled WGS sequence"/>
</dbReference>
<accession>A0A1X4XZY8</accession>
<feature type="coiled-coil region" evidence="1">
    <location>
        <begin position="46"/>
        <end position="77"/>
    </location>
</feature>
<dbReference type="InterPro" id="IPR046118">
    <property type="entry name" value="DUF6115"/>
</dbReference>
<keyword evidence="2" id="KW-0812">Transmembrane</keyword>
<dbReference type="SUPFAM" id="SSF46689">
    <property type="entry name" value="Homeodomain-like"/>
    <property type="match status" value="1"/>
</dbReference>
<gene>
    <name evidence="3" type="ORF">DESAMIL20_171</name>
</gene>
<keyword evidence="2" id="KW-1133">Transmembrane helix</keyword>
<dbReference type="RefSeq" id="WP_086032986.1">
    <property type="nucleotide sequence ID" value="NZ_MDSU01000001.1"/>
</dbReference>
<proteinExistence type="predicted"/>
<dbReference type="AlphaFoldDB" id="A0A1X4XZY8"/>
<evidence type="ECO:0000256" key="2">
    <source>
        <dbReference type="SAM" id="Phobius"/>
    </source>
</evidence>
<evidence type="ECO:0000256" key="1">
    <source>
        <dbReference type="SAM" id="Coils"/>
    </source>
</evidence>
<sequence length="136" mass="15782">MKENIFVVAQIIFDIVLLAYLLWQKYINSKLNNSYSSLIMSIKDLLNTQKDMIELANKKIESQQESLAKVLDDVRQKNSVLTELIKSVKIKTFENDTKEKIIQMFNQNLSIEEIANQLNISKGEVDLILKLYKEAE</sequence>
<dbReference type="InterPro" id="IPR009057">
    <property type="entry name" value="Homeodomain-like_sf"/>
</dbReference>
<keyword evidence="2" id="KW-0472">Membrane</keyword>
<reference evidence="3 4" key="1">
    <citation type="journal article" date="2017" name="Front. Microbiol.">
        <title>Genome Sequence of Desulfurella amilsii Strain TR1 and Comparative Genomics of Desulfurellaceae Family.</title>
        <authorList>
            <person name="Florentino A.P."/>
            <person name="Stams A.J."/>
            <person name="Sanchez-Andrea I."/>
        </authorList>
    </citation>
    <scope>NUCLEOTIDE SEQUENCE [LARGE SCALE GENOMIC DNA]</scope>
    <source>
        <strain evidence="3 4">TR1</strain>
    </source>
</reference>
<dbReference type="Gene3D" id="1.10.10.10">
    <property type="entry name" value="Winged helix-like DNA-binding domain superfamily/Winged helix DNA-binding domain"/>
    <property type="match status" value="1"/>
</dbReference>
<protein>
    <submittedName>
        <fullName evidence="3">Uncharacterized protein</fullName>
    </submittedName>
</protein>
<dbReference type="Pfam" id="PF19610">
    <property type="entry name" value="DUF6115"/>
    <property type="match status" value="1"/>
</dbReference>
<evidence type="ECO:0000313" key="3">
    <source>
        <dbReference type="EMBL" id="OSS43063.1"/>
    </source>
</evidence>
<keyword evidence="4" id="KW-1185">Reference proteome</keyword>
<name>A0A1X4XZY8_9BACT</name>
<dbReference type="OrthoDB" id="1682562at2"/>
<comment type="caution">
    <text evidence="3">The sequence shown here is derived from an EMBL/GenBank/DDBJ whole genome shotgun (WGS) entry which is preliminary data.</text>
</comment>
<dbReference type="EMBL" id="MDSU01000001">
    <property type="protein sequence ID" value="OSS43063.1"/>
    <property type="molecule type" value="Genomic_DNA"/>
</dbReference>
<feature type="transmembrane region" description="Helical" evidence="2">
    <location>
        <begin position="6"/>
        <end position="23"/>
    </location>
</feature>
<dbReference type="STRING" id="1562698.DESAMIL20_171"/>
<organism evidence="3 4">
    <name type="scientific">Desulfurella amilsii</name>
    <dbReference type="NCBI Taxonomy" id="1562698"/>
    <lineage>
        <taxon>Bacteria</taxon>
        <taxon>Pseudomonadati</taxon>
        <taxon>Campylobacterota</taxon>
        <taxon>Desulfurellia</taxon>
        <taxon>Desulfurellales</taxon>
        <taxon>Desulfurellaceae</taxon>
        <taxon>Desulfurella</taxon>
    </lineage>
</organism>
<evidence type="ECO:0000313" key="4">
    <source>
        <dbReference type="Proteomes" id="UP000194141"/>
    </source>
</evidence>
<keyword evidence="1" id="KW-0175">Coiled coil</keyword>
<dbReference type="InterPro" id="IPR036388">
    <property type="entry name" value="WH-like_DNA-bd_sf"/>
</dbReference>